<dbReference type="AlphaFoldDB" id="A0A087GKN7"/>
<dbReference type="InterPro" id="IPR035979">
    <property type="entry name" value="RBD_domain_sf"/>
</dbReference>
<dbReference type="PROSITE" id="PS50102">
    <property type="entry name" value="RRM"/>
    <property type="match status" value="1"/>
</dbReference>
<dbReference type="OrthoDB" id="1046468at2759"/>
<dbReference type="EMBL" id="CM002875">
    <property type="protein sequence ID" value="KFK30439.1"/>
    <property type="molecule type" value="Genomic_DNA"/>
</dbReference>
<evidence type="ECO:0000259" key="3">
    <source>
        <dbReference type="PROSITE" id="PS50102"/>
    </source>
</evidence>
<feature type="domain" description="RRM" evidence="3">
    <location>
        <begin position="87"/>
        <end position="166"/>
    </location>
</feature>
<protein>
    <recommendedName>
        <fullName evidence="3">RRM domain-containing protein</fullName>
    </recommendedName>
</protein>
<name>A0A087GKN7_ARAAL</name>
<reference evidence="5" key="1">
    <citation type="journal article" date="2015" name="Nat. Plants">
        <title>Genome expansion of Arabis alpina linked with retrotransposition and reduced symmetric DNA methylation.</title>
        <authorList>
            <person name="Willing E.M."/>
            <person name="Rawat V."/>
            <person name="Mandakova T."/>
            <person name="Maumus F."/>
            <person name="James G.V."/>
            <person name="Nordstroem K.J."/>
            <person name="Becker C."/>
            <person name="Warthmann N."/>
            <person name="Chica C."/>
            <person name="Szarzynska B."/>
            <person name="Zytnicki M."/>
            <person name="Albani M.C."/>
            <person name="Kiefer C."/>
            <person name="Bergonzi S."/>
            <person name="Castaings L."/>
            <person name="Mateos J.L."/>
            <person name="Berns M.C."/>
            <person name="Bujdoso N."/>
            <person name="Piofczyk T."/>
            <person name="de Lorenzo L."/>
            <person name="Barrero-Sicilia C."/>
            <person name="Mateos I."/>
            <person name="Piednoel M."/>
            <person name="Hagmann J."/>
            <person name="Chen-Min-Tao R."/>
            <person name="Iglesias-Fernandez R."/>
            <person name="Schuster S.C."/>
            <person name="Alonso-Blanco C."/>
            <person name="Roudier F."/>
            <person name="Carbonero P."/>
            <person name="Paz-Ares J."/>
            <person name="Davis S.J."/>
            <person name="Pecinka A."/>
            <person name="Quesneville H."/>
            <person name="Colot V."/>
            <person name="Lysak M.A."/>
            <person name="Weigel D."/>
            <person name="Coupland G."/>
            <person name="Schneeberger K."/>
        </authorList>
    </citation>
    <scope>NUCLEOTIDE SEQUENCE [LARGE SCALE GENOMIC DNA]</scope>
    <source>
        <strain evidence="5">cv. Pajares</strain>
    </source>
</reference>
<feature type="region of interest" description="Disordered" evidence="2">
    <location>
        <begin position="1"/>
        <end position="23"/>
    </location>
</feature>
<gene>
    <name evidence="4" type="ordered locus">AALP_Aa7g261200</name>
</gene>
<sequence>MKRKGRKESDVEAISTPWQNKKRKNDKECYRDQITTLSEKVDQIGNCLNELTEIDKNSEICSKEKETPAVEYKCLFESEASYMKNRSTIFVEGFDCSFPMDEIKTTLINHFTSCGEVTQVYLPYECKTGSPLGFGFINMDRYPDKALALDGTMLGGMRLEVTMAIKKSVYYGYTSNILRGCERCGPALKKLRWNRFIKENTIIRLPLGSPKQDEEAITN</sequence>
<evidence type="ECO:0000313" key="5">
    <source>
        <dbReference type="Proteomes" id="UP000029120"/>
    </source>
</evidence>
<evidence type="ECO:0000313" key="4">
    <source>
        <dbReference type="EMBL" id="KFK30439.1"/>
    </source>
</evidence>
<dbReference type="Gramene" id="KFK30439">
    <property type="protein sequence ID" value="KFK30439"/>
    <property type="gene ID" value="AALP_AA7G261200"/>
</dbReference>
<evidence type="ECO:0000256" key="2">
    <source>
        <dbReference type="SAM" id="MobiDB-lite"/>
    </source>
</evidence>
<dbReference type="OMA" id="ESEASYM"/>
<organism evidence="4 5">
    <name type="scientific">Arabis alpina</name>
    <name type="common">Alpine rock-cress</name>
    <dbReference type="NCBI Taxonomy" id="50452"/>
    <lineage>
        <taxon>Eukaryota</taxon>
        <taxon>Viridiplantae</taxon>
        <taxon>Streptophyta</taxon>
        <taxon>Embryophyta</taxon>
        <taxon>Tracheophyta</taxon>
        <taxon>Spermatophyta</taxon>
        <taxon>Magnoliopsida</taxon>
        <taxon>eudicotyledons</taxon>
        <taxon>Gunneridae</taxon>
        <taxon>Pentapetalae</taxon>
        <taxon>rosids</taxon>
        <taxon>malvids</taxon>
        <taxon>Brassicales</taxon>
        <taxon>Brassicaceae</taxon>
        <taxon>Arabideae</taxon>
        <taxon>Arabis</taxon>
    </lineage>
</organism>
<proteinExistence type="predicted"/>
<dbReference type="eggNOG" id="KOG4210">
    <property type="taxonomic scope" value="Eukaryota"/>
</dbReference>
<dbReference type="SMART" id="SM00360">
    <property type="entry name" value="RRM"/>
    <property type="match status" value="1"/>
</dbReference>
<keyword evidence="1" id="KW-0694">RNA-binding</keyword>
<dbReference type="SUPFAM" id="SSF54928">
    <property type="entry name" value="RNA-binding domain, RBD"/>
    <property type="match status" value="1"/>
</dbReference>
<dbReference type="Pfam" id="PF00076">
    <property type="entry name" value="RRM_1"/>
    <property type="match status" value="1"/>
</dbReference>
<dbReference type="GO" id="GO:0003723">
    <property type="term" value="F:RNA binding"/>
    <property type="evidence" value="ECO:0007669"/>
    <property type="project" value="UniProtKB-UniRule"/>
</dbReference>
<accession>A0A087GKN7</accession>
<dbReference type="InterPro" id="IPR012677">
    <property type="entry name" value="Nucleotide-bd_a/b_plait_sf"/>
</dbReference>
<dbReference type="Gene3D" id="3.30.70.330">
    <property type="match status" value="1"/>
</dbReference>
<dbReference type="InterPro" id="IPR000504">
    <property type="entry name" value="RRM_dom"/>
</dbReference>
<dbReference type="Proteomes" id="UP000029120">
    <property type="component" value="Chromosome 7"/>
</dbReference>
<keyword evidence="5" id="KW-1185">Reference proteome</keyword>
<evidence type="ECO:0000256" key="1">
    <source>
        <dbReference type="PROSITE-ProRule" id="PRU00176"/>
    </source>
</evidence>